<proteinExistence type="predicted"/>
<comment type="caution">
    <text evidence="3">The sequence shown here is derived from an EMBL/GenBank/DDBJ whole genome shotgun (WGS) entry which is preliminary data.</text>
</comment>
<keyword evidence="2" id="KW-0472">Membrane</keyword>
<reference evidence="3 4" key="1">
    <citation type="journal article" date="2016" name="Nat. Commun.">
        <title>Thousands of microbial genomes shed light on interconnected biogeochemical processes in an aquifer system.</title>
        <authorList>
            <person name="Anantharaman K."/>
            <person name="Brown C.T."/>
            <person name="Hug L.A."/>
            <person name="Sharon I."/>
            <person name="Castelle C.J."/>
            <person name="Probst A.J."/>
            <person name="Thomas B.C."/>
            <person name="Singh A."/>
            <person name="Wilkins M.J."/>
            <person name="Karaoz U."/>
            <person name="Brodie E.L."/>
            <person name="Williams K.H."/>
            <person name="Hubbard S.S."/>
            <person name="Banfield J.F."/>
        </authorList>
    </citation>
    <scope>NUCLEOTIDE SEQUENCE [LARGE SCALE GENOMIC DNA]</scope>
</reference>
<dbReference type="STRING" id="1798351.A2930_00030"/>
<dbReference type="Proteomes" id="UP000178114">
    <property type="component" value="Unassembled WGS sequence"/>
</dbReference>
<feature type="transmembrane region" description="Helical" evidence="2">
    <location>
        <begin position="75"/>
        <end position="99"/>
    </location>
</feature>
<dbReference type="AlphaFoldDB" id="A0A1F5WZC0"/>
<dbReference type="EMBL" id="MFID01000020">
    <property type="protein sequence ID" value="OGF80994.1"/>
    <property type="molecule type" value="Genomic_DNA"/>
</dbReference>
<feature type="coiled-coil region" evidence="1">
    <location>
        <begin position="116"/>
        <end position="143"/>
    </location>
</feature>
<organism evidence="3 4">
    <name type="scientific">Candidatus Giovannonibacteria bacterium RIFCSPLOWO2_01_FULL_45_34</name>
    <dbReference type="NCBI Taxonomy" id="1798351"/>
    <lineage>
        <taxon>Bacteria</taxon>
        <taxon>Candidatus Giovannoniibacteriota</taxon>
    </lineage>
</organism>
<evidence type="ECO:0000313" key="3">
    <source>
        <dbReference type="EMBL" id="OGF80994.1"/>
    </source>
</evidence>
<evidence type="ECO:0000313" key="4">
    <source>
        <dbReference type="Proteomes" id="UP000178114"/>
    </source>
</evidence>
<evidence type="ECO:0000256" key="1">
    <source>
        <dbReference type="SAM" id="Coils"/>
    </source>
</evidence>
<keyword evidence="2" id="KW-1133">Transmembrane helix</keyword>
<protein>
    <submittedName>
        <fullName evidence="3">Uncharacterized protein</fullName>
    </submittedName>
</protein>
<evidence type="ECO:0000256" key="2">
    <source>
        <dbReference type="SAM" id="Phobius"/>
    </source>
</evidence>
<gene>
    <name evidence="3" type="ORF">A2930_00030</name>
</gene>
<accession>A0A1F5WZC0</accession>
<keyword evidence="2" id="KW-0812">Transmembrane</keyword>
<sequence length="144" mass="16412">MNKIMHFFDKLEDKIRNLLSRLPILYALVGGVGIILFWRGVWHTADFISYYFLAWGNGGNPTIDLVSAYDGPISFVLGFLMLLSTGLWVSNFIGAEIIISGLRREKKVADRNVQEIHTELEEIAEVKKELTDISKKIDQLAEKR</sequence>
<keyword evidence="1" id="KW-0175">Coiled coil</keyword>
<feature type="transmembrane region" description="Helical" evidence="2">
    <location>
        <begin position="21"/>
        <end position="41"/>
    </location>
</feature>
<name>A0A1F5WZC0_9BACT</name>